<protein>
    <submittedName>
        <fullName evidence="3">Uncharacterized protein</fullName>
    </submittedName>
</protein>
<evidence type="ECO:0000256" key="2">
    <source>
        <dbReference type="SAM" id="Phobius"/>
    </source>
</evidence>
<keyword evidence="2" id="KW-0472">Membrane</keyword>
<reference evidence="4" key="2">
    <citation type="journal article" date="2018" name="BMC Genomics">
        <title>Genomic insights into host adaptation between the wheat stripe rust pathogen (Puccinia striiformis f. sp. tritici) and the barley stripe rust pathogen (Puccinia striiformis f. sp. hordei).</title>
        <authorList>
            <person name="Xia C."/>
            <person name="Wang M."/>
            <person name="Yin C."/>
            <person name="Cornejo O.E."/>
            <person name="Hulbert S.H."/>
            <person name="Chen X."/>
        </authorList>
    </citation>
    <scope>NUCLEOTIDE SEQUENCE [LARGE SCALE GENOMIC DNA]</scope>
    <source>
        <strain evidence="4">93TX-2</strain>
    </source>
</reference>
<comment type="caution">
    <text evidence="3">The sequence shown here is derived from an EMBL/GenBank/DDBJ whole genome shotgun (WGS) entry which is preliminary data.</text>
</comment>
<dbReference type="Proteomes" id="UP000238274">
    <property type="component" value="Unassembled WGS sequence"/>
</dbReference>
<dbReference type="VEuPathDB" id="FungiDB:PSHT_08034"/>
<feature type="transmembrane region" description="Helical" evidence="2">
    <location>
        <begin position="48"/>
        <end position="67"/>
    </location>
</feature>
<gene>
    <name evidence="3" type="ORF">PSHT_08034</name>
</gene>
<accession>A0A2S4VSY9</accession>
<proteinExistence type="predicted"/>
<reference evidence="3 4" key="1">
    <citation type="submission" date="2017-12" db="EMBL/GenBank/DDBJ databases">
        <title>Gene loss provides genomic basis for host adaptation in cereal stripe rust fungi.</title>
        <authorList>
            <person name="Xia C."/>
        </authorList>
    </citation>
    <scope>NUCLEOTIDE SEQUENCE [LARGE SCALE GENOMIC DNA]</scope>
    <source>
        <strain evidence="3 4">93TX-2</strain>
    </source>
</reference>
<evidence type="ECO:0000256" key="1">
    <source>
        <dbReference type="SAM" id="MobiDB-lite"/>
    </source>
</evidence>
<sequence>MKKSRRTLTFRTPSGIESAESQPPSPCSTTDRSHHPAPQDPESNYNGVFIITVVLCWTAFASPLGAMNVMREGKQVKPAIAEKLLCTAVCRMCGD</sequence>
<organism evidence="3 4">
    <name type="scientific">Puccinia striiformis</name>
    <dbReference type="NCBI Taxonomy" id="27350"/>
    <lineage>
        <taxon>Eukaryota</taxon>
        <taxon>Fungi</taxon>
        <taxon>Dikarya</taxon>
        <taxon>Basidiomycota</taxon>
        <taxon>Pucciniomycotina</taxon>
        <taxon>Pucciniomycetes</taxon>
        <taxon>Pucciniales</taxon>
        <taxon>Pucciniaceae</taxon>
        <taxon>Puccinia</taxon>
    </lineage>
</organism>
<evidence type="ECO:0000313" key="4">
    <source>
        <dbReference type="Proteomes" id="UP000238274"/>
    </source>
</evidence>
<feature type="region of interest" description="Disordered" evidence="1">
    <location>
        <begin position="1"/>
        <end position="43"/>
    </location>
</feature>
<keyword evidence="2" id="KW-1133">Transmembrane helix</keyword>
<keyword evidence="2" id="KW-0812">Transmembrane</keyword>
<dbReference type="AlphaFoldDB" id="A0A2S4VSY9"/>
<feature type="compositionally biased region" description="Polar residues" evidence="1">
    <location>
        <begin position="19"/>
        <end position="30"/>
    </location>
</feature>
<keyword evidence="4" id="KW-1185">Reference proteome</keyword>
<name>A0A2S4VSY9_9BASI</name>
<evidence type="ECO:0000313" key="3">
    <source>
        <dbReference type="EMBL" id="POW12661.1"/>
    </source>
</evidence>
<reference evidence="4" key="3">
    <citation type="journal article" date="2018" name="Mol. Plant Microbe Interact.">
        <title>Genome sequence resources for the wheat stripe rust pathogen (Puccinia striiformis f. sp. tritici) and the barley stripe rust pathogen (Puccinia striiformis f. sp. hordei).</title>
        <authorList>
            <person name="Xia C."/>
            <person name="Wang M."/>
            <person name="Yin C."/>
            <person name="Cornejo O.E."/>
            <person name="Hulbert S.H."/>
            <person name="Chen X."/>
        </authorList>
    </citation>
    <scope>NUCLEOTIDE SEQUENCE [LARGE SCALE GENOMIC DNA]</scope>
    <source>
        <strain evidence="4">93TX-2</strain>
    </source>
</reference>
<dbReference type="EMBL" id="PKSM01000102">
    <property type="protein sequence ID" value="POW12661.1"/>
    <property type="molecule type" value="Genomic_DNA"/>
</dbReference>